<evidence type="ECO:0000313" key="3">
    <source>
        <dbReference type="EMBL" id="EDK39278.2"/>
    </source>
</evidence>
<dbReference type="InterPro" id="IPR003347">
    <property type="entry name" value="JmjC_dom"/>
</dbReference>
<dbReference type="Gene3D" id="2.60.120.650">
    <property type="entry name" value="Cupin"/>
    <property type="match status" value="1"/>
</dbReference>
<evidence type="ECO:0000313" key="4">
    <source>
        <dbReference type="Proteomes" id="UP000001997"/>
    </source>
</evidence>
<reference evidence="3 4" key="1">
    <citation type="journal article" date="2009" name="Nature">
        <title>Evolution of pathogenicity and sexual reproduction in eight Candida genomes.</title>
        <authorList>
            <person name="Butler G."/>
            <person name="Rasmussen M.D."/>
            <person name="Lin M.F."/>
            <person name="Santos M.A."/>
            <person name="Sakthikumar S."/>
            <person name="Munro C.A."/>
            <person name="Rheinbay E."/>
            <person name="Grabherr M."/>
            <person name="Forche A."/>
            <person name="Reedy J.L."/>
            <person name="Agrafioti I."/>
            <person name="Arnaud M.B."/>
            <person name="Bates S."/>
            <person name="Brown A.J."/>
            <person name="Brunke S."/>
            <person name="Costanzo M.C."/>
            <person name="Fitzpatrick D.A."/>
            <person name="de Groot P.W."/>
            <person name="Harris D."/>
            <person name="Hoyer L.L."/>
            <person name="Hube B."/>
            <person name="Klis F.M."/>
            <person name="Kodira C."/>
            <person name="Lennard N."/>
            <person name="Logue M.E."/>
            <person name="Martin R."/>
            <person name="Neiman A.M."/>
            <person name="Nikolaou E."/>
            <person name="Quail M.A."/>
            <person name="Quinn J."/>
            <person name="Santos M.C."/>
            <person name="Schmitzberger F.F."/>
            <person name="Sherlock G."/>
            <person name="Shah P."/>
            <person name="Silverstein K.A."/>
            <person name="Skrzypek M.S."/>
            <person name="Soll D."/>
            <person name="Staggs R."/>
            <person name="Stansfield I."/>
            <person name="Stumpf M.P."/>
            <person name="Sudbery P.E."/>
            <person name="Srikantha T."/>
            <person name="Zeng Q."/>
            <person name="Berman J."/>
            <person name="Berriman M."/>
            <person name="Heitman J."/>
            <person name="Gow N.A."/>
            <person name="Lorenz M.C."/>
            <person name="Birren B.W."/>
            <person name="Kellis M."/>
            <person name="Cuomo C.A."/>
        </authorList>
    </citation>
    <scope>NUCLEOTIDE SEQUENCE [LARGE SCALE GENOMIC DNA]</scope>
    <source>
        <strain evidence="4">ATCC 6260 / CBS 566 / DSM 6381 / JCM 1539 / NBRC 10279 / NRRL Y-324</strain>
    </source>
</reference>
<dbReference type="Proteomes" id="UP000001997">
    <property type="component" value="Unassembled WGS sequence"/>
</dbReference>
<dbReference type="Pfam" id="PF13621">
    <property type="entry name" value="Cupin_8"/>
    <property type="match status" value="1"/>
</dbReference>
<feature type="domain" description="JmjC" evidence="2">
    <location>
        <begin position="190"/>
        <end position="465"/>
    </location>
</feature>
<dbReference type="OMA" id="PASWWHE"/>
<dbReference type="EMBL" id="CH408158">
    <property type="protein sequence ID" value="EDK39278.2"/>
    <property type="molecule type" value="Genomic_DNA"/>
</dbReference>
<dbReference type="OrthoDB" id="415358at2759"/>
<dbReference type="PANTHER" id="PTHR12461:SF100">
    <property type="entry name" value="JMJC DOMAIN-CONTAINING PROTEIN 4"/>
    <property type="match status" value="1"/>
</dbReference>
<dbReference type="AlphaFoldDB" id="A5DJC5"/>
<feature type="compositionally biased region" description="Acidic residues" evidence="1">
    <location>
        <begin position="165"/>
        <end position="174"/>
    </location>
</feature>
<feature type="compositionally biased region" description="Acidic residues" evidence="1">
    <location>
        <begin position="112"/>
        <end position="141"/>
    </location>
</feature>
<dbReference type="VEuPathDB" id="FungiDB:PGUG_03376"/>
<feature type="compositionally biased region" description="Low complexity" evidence="1">
    <location>
        <begin position="363"/>
        <end position="374"/>
    </location>
</feature>
<feature type="region of interest" description="Disordered" evidence="1">
    <location>
        <begin position="107"/>
        <end position="182"/>
    </location>
</feature>
<dbReference type="GeneID" id="5126063"/>
<name>A5DJC5_PICGU</name>
<dbReference type="InParanoid" id="A5DJC5"/>
<dbReference type="HOGENOM" id="CLU_017405_0_0_1"/>
<accession>A5DJC5</accession>
<dbReference type="RefSeq" id="XP_001483995.2">
    <property type="nucleotide sequence ID" value="XM_001483945.1"/>
</dbReference>
<protein>
    <recommendedName>
        <fullName evidence="2">JmjC domain-containing protein</fullName>
    </recommendedName>
</protein>
<dbReference type="PANTHER" id="PTHR12461">
    <property type="entry name" value="HYPOXIA-INDUCIBLE FACTOR 1 ALPHA INHIBITOR-RELATED"/>
    <property type="match status" value="1"/>
</dbReference>
<proteinExistence type="predicted"/>
<evidence type="ECO:0000256" key="1">
    <source>
        <dbReference type="SAM" id="MobiDB-lite"/>
    </source>
</evidence>
<keyword evidence="4" id="KW-1185">Reference proteome</keyword>
<feature type="region of interest" description="Disordered" evidence="1">
    <location>
        <begin position="352"/>
        <end position="374"/>
    </location>
</feature>
<dbReference type="InterPro" id="IPR041667">
    <property type="entry name" value="Cupin_8"/>
</dbReference>
<dbReference type="STRING" id="294746.A5DJC5"/>
<dbReference type="PROSITE" id="PS51184">
    <property type="entry name" value="JMJC"/>
    <property type="match status" value="1"/>
</dbReference>
<dbReference type="eggNOG" id="KOG2508">
    <property type="taxonomic scope" value="Eukaryota"/>
</dbReference>
<organism evidence="3 4">
    <name type="scientific">Meyerozyma guilliermondii (strain ATCC 6260 / CBS 566 / DSM 6381 / JCM 1539 / NBRC 10279 / NRRL Y-324)</name>
    <name type="common">Yeast</name>
    <name type="synonym">Candida guilliermondii</name>
    <dbReference type="NCBI Taxonomy" id="294746"/>
    <lineage>
        <taxon>Eukaryota</taxon>
        <taxon>Fungi</taxon>
        <taxon>Dikarya</taxon>
        <taxon>Ascomycota</taxon>
        <taxon>Saccharomycotina</taxon>
        <taxon>Pichiomycetes</taxon>
        <taxon>Debaryomycetaceae</taxon>
        <taxon>Meyerozyma</taxon>
    </lineage>
</organism>
<gene>
    <name evidence="3" type="ORF">PGUG_03376</name>
</gene>
<evidence type="ECO:0000259" key="2">
    <source>
        <dbReference type="PROSITE" id="PS51184"/>
    </source>
</evidence>
<dbReference type="KEGG" id="pgu:PGUG_03376"/>
<sequence>MDTLKRRKQASQEVATISGPCDPQGLFSGYVVRREPVKFSGVECEVESEKFQVDKIVDYLGYDGPLKVERRDAHGFGGGRERQEMFLGELVEKLKADDSYYLTTQYEREENQEGEMENQQESEEESEDESEDEEESEEEIEAGVNGESKLNVTKSELSGLKSEFTEPDGSDNESDSSFSGSFSGSVDDYIDLSPEEIHYRVKELFQPPLTPQKLPISPSLFPTLIPQQINLWMGRCNKREQPFKLNESLPDLGLGRYVPNGQSSGLHHDHADNLYILVSGRKRFTIFPPASGPSLATVGTIRKIYDSGIIDYEHDKNAPLWRHIRDDGALETEVLRWKSDRREKIDESVILEEEERLNQTKDSSNSSSSSPPSFSTIPPALLHIDEFDEKIQKRLADFANKTYPELLTTSRYTVWLQKGDMLYLPAGWFHEVTSFGDNDDNIHIAINYWFAPPNAHSFEAPYKDNYWSSDFARTREAVSEWKINQKS</sequence>
<dbReference type="SUPFAM" id="SSF51197">
    <property type="entry name" value="Clavaminate synthase-like"/>
    <property type="match status" value="1"/>
</dbReference>